<comment type="similarity">
    <text evidence="2 15">In the C-terminal section; belongs to the peptidase M41 family.</text>
</comment>
<feature type="domain" description="AAA+ ATPase" evidence="17">
    <location>
        <begin position="186"/>
        <end position="325"/>
    </location>
</feature>
<dbReference type="FunFam" id="1.10.8.60:FF:000001">
    <property type="entry name" value="ATP-dependent zinc metalloprotease FtsH"/>
    <property type="match status" value="1"/>
</dbReference>
<keyword evidence="6 15" id="KW-0479">Metal-binding</keyword>
<keyword evidence="13 15" id="KW-0472">Membrane</keyword>
<dbReference type="InterPro" id="IPR003960">
    <property type="entry name" value="ATPase_AAA_CS"/>
</dbReference>
<dbReference type="Pfam" id="PF17862">
    <property type="entry name" value="AAA_lid_3"/>
    <property type="match status" value="1"/>
</dbReference>
<dbReference type="GO" id="GO:0006508">
    <property type="term" value="P:proteolysis"/>
    <property type="evidence" value="ECO:0007669"/>
    <property type="project" value="UniProtKB-KW"/>
</dbReference>
<comment type="cofactor">
    <cofactor evidence="15">
        <name>Zn(2+)</name>
        <dbReference type="ChEBI" id="CHEBI:29105"/>
    </cofactor>
    <text evidence="15">Binds 1 zinc ion per subunit.</text>
</comment>
<keyword evidence="8 15" id="KW-0378">Hydrolase</keyword>
<comment type="subcellular location">
    <subcellularLocation>
        <location evidence="15">Cell membrane</location>
        <topology evidence="15">Multi-pass membrane protein</topology>
        <orientation evidence="15">Cytoplasmic side</orientation>
    </subcellularLocation>
    <subcellularLocation>
        <location evidence="1">Membrane</location>
    </subcellularLocation>
</comment>
<evidence type="ECO:0000313" key="18">
    <source>
        <dbReference type="EMBL" id="BBO83668.1"/>
    </source>
</evidence>
<evidence type="ECO:0000256" key="7">
    <source>
        <dbReference type="ARBA" id="ARBA00022741"/>
    </source>
</evidence>
<dbReference type="SUPFAM" id="SSF140990">
    <property type="entry name" value="FtsH protease domain-like"/>
    <property type="match status" value="1"/>
</dbReference>
<feature type="transmembrane region" description="Helical" evidence="15">
    <location>
        <begin position="7"/>
        <end position="26"/>
    </location>
</feature>
<evidence type="ECO:0000256" key="13">
    <source>
        <dbReference type="ARBA" id="ARBA00023136"/>
    </source>
</evidence>
<evidence type="ECO:0000256" key="16">
    <source>
        <dbReference type="RuleBase" id="RU003651"/>
    </source>
</evidence>
<evidence type="ECO:0000256" key="8">
    <source>
        <dbReference type="ARBA" id="ARBA00022801"/>
    </source>
</evidence>
<dbReference type="Proteomes" id="UP000425960">
    <property type="component" value="Chromosome"/>
</dbReference>
<evidence type="ECO:0000256" key="1">
    <source>
        <dbReference type="ARBA" id="ARBA00004370"/>
    </source>
</evidence>
<dbReference type="PANTHER" id="PTHR23076">
    <property type="entry name" value="METALLOPROTEASE M41 FTSH"/>
    <property type="match status" value="1"/>
</dbReference>
<dbReference type="FunFam" id="3.40.50.300:FF:000001">
    <property type="entry name" value="ATP-dependent zinc metalloprotease FtsH"/>
    <property type="match status" value="1"/>
</dbReference>
<keyword evidence="4 15" id="KW-0645">Protease</keyword>
<proteinExistence type="inferred from homology"/>
<evidence type="ECO:0000259" key="17">
    <source>
        <dbReference type="SMART" id="SM00382"/>
    </source>
</evidence>
<comment type="similarity">
    <text evidence="14 15">In the central section; belongs to the AAA ATPase family.</text>
</comment>
<dbReference type="CDD" id="cd19501">
    <property type="entry name" value="RecA-like_FtsH"/>
    <property type="match status" value="1"/>
</dbReference>
<comment type="function">
    <text evidence="15">Acts as a processive, ATP-dependent zinc metallopeptidase for both cytoplasmic and membrane proteins. Plays a role in the quality control of integral membrane proteins.</text>
</comment>
<dbReference type="EMBL" id="AP021876">
    <property type="protein sequence ID" value="BBO83668.1"/>
    <property type="molecule type" value="Genomic_DNA"/>
</dbReference>
<evidence type="ECO:0000256" key="6">
    <source>
        <dbReference type="ARBA" id="ARBA00022723"/>
    </source>
</evidence>
<feature type="binding site" evidence="15">
    <location>
        <begin position="194"/>
        <end position="201"/>
    </location>
    <ligand>
        <name>ATP</name>
        <dbReference type="ChEBI" id="CHEBI:30616"/>
    </ligand>
</feature>
<dbReference type="InterPro" id="IPR041569">
    <property type="entry name" value="AAA_lid_3"/>
</dbReference>
<dbReference type="InterPro" id="IPR027417">
    <property type="entry name" value="P-loop_NTPase"/>
</dbReference>
<dbReference type="EC" id="3.4.24.-" evidence="15"/>
<accession>A0A5K7ZTZ2</accession>
<name>A0A5K7ZTZ2_9BACT</name>
<protein>
    <recommendedName>
        <fullName evidence="15">ATP-dependent zinc metalloprotease FtsH</fullName>
        <ecNumber evidence="15">3.4.24.-</ecNumber>
    </recommendedName>
</protein>
<dbReference type="FunFam" id="1.20.58.760:FF:000001">
    <property type="entry name" value="ATP-dependent zinc metalloprotease FtsH"/>
    <property type="match status" value="1"/>
</dbReference>
<evidence type="ECO:0000256" key="9">
    <source>
        <dbReference type="ARBA" id="ARBA00022833"/>
    </source>
</evidence>
<evidence type="ECO:0000313" key="19">
    <source>
        <dbReference type="Proteomes" id="UP000425960"/>
    </source>
</evidence>
<dbReference type="Gene3D" id="1.10.8.60">
    <property type="match status" value="1"/>
</dbReference>
<dbReference type="InterPro" id="IPR011546">
    <property type="entry name" value="Pept_M41_FtsH_extracell"/>
</dbReference>
<dbReference type="KEGG" id="dov:DSCO28_42340"/>
<evidence type="ECO:0000256" key="12">
    <source>
        <dbReference type="ARBA" id="ARBA00023049"/>
    </source>
</evidence>
<keyword evidence="11 15" id="KW-1133">Transmembrane helix</keyword>
<keyword evidence="10 15" id="KW-0067">ATP-binding</keyword>
<dbReference type="GO" id="GO:0005524">
    <property type="term" value="F:ATP binding"/>
    <property type="evidence" value="ECO:0007669"/>
    <property type="project" value="UniProtKB-UniRule"/>
</dbReference>
<keyword evidence="3 15" id="KW-1003">Cell membrane</keyword>
<evidence type="ECO:0000256" key="10">
    <source>
        <dbReference type="ARBA" id="ARBA00022840"/>
    </source>
</evidence>
<dbReference type="GO" id="GO:0004222">
    <property type="term" value="F:metalloendopeptidase activity"/>
    <property type="evidence" value="ECO:0007669"/>
    <property type="project" value="InterPro"/>
</dbReference>
<keyword evidence="12 15" id="KW-0482">Metalloprotease</keyword>
<gene>
    <name evidence="18" type="primary">ftsH_3</name>
    <name evidence="15" type="synonym">ftsH</name>
    <name evidence="18" type="ORF">DSCO28_42340</name>
</gene>
<dbReference type="Pfam" id="PF01434">
    <property type="entry name" value="Peptidase_M41"/>
    <property type="match status" value="1"/>
</dbReference>
<dbReference type="InterPro" id="IPR003593">
    <property type="entry name" value="AAA+_ATPase"/>
</dbReference>
<dbReference type="GO" id="GO:0004176">
    <property type="term" value="F:ATP-dependent peptidase activity"/>
    <property type="evidence" value="ECO:0007669"/>
    <property type="project" value="InterPro"/>
</dbReference>
<evidence type="ECO:0000256" key="5">
    <source>
        <dbReference type="ARBA" id="ARBA00022692"/>
    </source>
</evidence>
<feature type="binding site" evidence="15">
    <location>
        <position position="493"/>
    </location>
    <ligand>
        <name>Zn(2+)</name>
        <dbReference type="ChEBI" id="CHEBI:29105"/>
        <note>catalytic</note>
    </ligand>
</feature>
<dbReference type="InterPro" id="IPR000642">
    <property type="entry name" value="Peptidase_M41"/>
</dbReference>
<dbReference type="InterPro" id="IPR005936">
    <property type="entry name" value="FtsH"/>
</dbReference>
<comment type="subunit">
    <text evidence="15">Homohexamer.</text>
</comment>
<keyword evidence="5 15" id="KW-0812">Transmembrane</keyword>
<evidence type="ECO:0000256" key="11">
    <source>
        <dbReference type="ARBA" id="ARBA00022989"/>
    </source>
</evidence>
<dbReference type="InterPro" id="IPR037219">
    <property type="entry name" value="Peptidase_M41-like"/>
</dbReference>
<organism evidence="18 19">
    <name type="scientific">Desulfosarcina ovata subsp. sediminis</name>
    <dbReference type="NCBI Taxonomy" id="885957"/>
    <lineage>
        <taxon>Bacteria</taxon>
        <taxon>Pseudomonadati</taxon>
        <taxon>Thermodesulfobacteriota</taxon>
        <taxon>Desulfobacteria</taxon>
        <taxon>Desulfobacterales</taxon>
        <taxon>Desulfosarcinaceae</taxon>
        <taxon>Desulfosarcina</taxon>
    </lineage>
</organism>
<sequence>MEKKHQFNLSYILMAILGVLILQNLLMSQFRPRVIPYSEFIQAVVDDRVKEISIGDIAIHGKMKDANGNEFLFKTVRVDNDLATKLSEHRVKYSGEIDNTFFKTLFSWLIPISIFYVIWFFLMRRMQTGAAGMMTLGKNKAKLVGENDIETRFADVAGADEAKEELDEIVSFLTEPQRYQDLGGHMPKGILLVGPPGTGKTLLARAVAGEARVPFFAISGSDFVEMFVGMGAARVRDLFTQARDKAPCIIFIDELDALGKARGAGMVGGHDEREQTLNQLLVEMDGFDSRKGVVIMGATNRPEVLDPALLRSGRFDRQVLVDRPDVNGRKAILDIHAKSIKLADDADLNVIAQKTPGFSGADLANVVNEAALLAARKHKSAVGLAELDEAVDRLIGGLEKKNRVINPKEKKIVAHHEVGHALVAALTPGCDAVHKISIIPRGLAALGYTQQRPTEDRYLMSRQELFSKIDVLLGGRVAEKIMFTDVTTGAHNDLQRATDIARAIVSEYGMGDTLGLSTYPRNQGPGFLGQSAGGASREYSEQTAARLDEEVRMILEQREGRVTELLEKKKATLITVAEALLEKEVLMEDEFNAMIETGNAADSNHA</sequence>
<dbReference type="SUPFAM" id="SSF52540">
    <property type="entry name" value="P-loop containing nucleoside triphosphate hydrolases"/>
    <property type="match status" value="1"/>
</dbReference>
<dbReference type="Gene3D" id="3.30.720.210">
    <property type="match status" value="1"/>
</dbReference>
<feature type="transmembrane region" description="Helical" evidence="15">
    <location>
        <begin position="105"/>
        <end position="123"/>
    </location>
</feature>
<evidence type="ECO:0000256" key="14">
    <source>
        <dbReference type="ARBA" id="ARBA00061570"/>
    </source>
</evidence>
<dbReference type="InterPro" id="IPR003959">
    <property type="entry name" value="ATPase_AAA_core"/>
</dbReference>
<keyword evidence="7 15" id="KW-0547">Nucleotide-binding</keyword>
<feature type="binding site" evidence="15">
    <location>
        <position position="416"/>
    </location>
    <ligand>
        <name>Zn(2+)</name>
        <dbReference type="ChEBI" id="CHEBI:29105"/>
        <note>catalytic</note>
    </ligand>
</feature>
<feature type="binding site" evidence="15">
    <location>
        <position position="420"/>
    </location>
    <ligand>
        <name>Zn(2+)</name>
        <dbReference type="ChEBI" id="CHEBI:29105"/>
        <note>catalytic</note>
    </ligand>
</feature>
<dbReference type="GO" id="GO:0005886">
    <property type="term" value="C:plasma membrane"/>
    <property type="evidence" value="ECO:0007669"/>
    <property type="project" value="UniProtKB-SubCell"/>
</dbReference>
<dbReference type="AlphaFoldDB" id="A0A5K7ZTZ2"/>
<dbReference type="NCBIfam" id="TIGR01241">
    <property type="entry name" value="FtsH_fam"/>
    <property type="match status" value="1"/>
</dbReference>
<dbReference type="RefSeq" id="WP_155323819.1">
    <property type="nucleotide sequence ID" value="NZ_AP021876.1"/>
</dbReference>
<dbReference type="SMART" id="SM00382">
    <property type="entry name" value="AAA"/>
    <property type="match status" value="1"/>
</dbReference>
<dbReference type="Gene3D" id="3.40.50.300">
    <property type="entry name" value="P-loop containing nucleotide triphosphate hydrolases"/>
    <property type="match status" value="1"/>
</dbReference>
<evidence type="ECO:0000256" key="15">
    <source>
        <dbReference type="HAMAP-Rule" id="MF_01458"/>
    </source>
</evidence>
<evidence type="ECO:0000256" key="3">
    <source>
        <dbReference type="ARBA" id="ARBA00022475"/>
    </source>
</evidence>
<dbReference type="HAMAP" id="MF_01458">
    <property type="entry name" value="FtsH"/>
    <property type="match status" value="1"/>
</dbReference>
<evidence type="ECO:0000256" key="2">
    <source>
        <dbReference type="ARBA" id="ARBA00010044"/>
    </source>
</evidence>
<comment type="similarity">
    <text evidence="16">Belongs to the AAA ATPase family.</text>
</comment>
<keyword evidence="9 15" id="KW-0862">Zinc</keyword>
<feature type="active site" evidence="15">
    <location>
        <position position="417"/>
    </location>
</feature>
<dbReference type="PANTHER" id="PTHR23076:SF97">
    <property type="entry name" value="ATP-DEPENDENT ZINC METALLOPROTEASE YME1L1"/>
    <property type="match status" value="1"/>
</dbReference>
<evidence type="ECO:0000256" key="4">
    <source>
        <dbReference type="ARBA" id="ARBA00022670"/>
    </source>
</evidence>
<dbReference type="GO" id="GO:0016887">
    <property type="term" value="F:ATP hydrolysis activity"/>
    <property type="evidence" value="ECO:0007669"/>
    <property type="project" value="UniProtKB-UniRule"/>
</dbReference>
<dbReference type="PROSITE" id="PS00674">
    <property type="entry name" value="AAA"/>
    <property type="match status" value="1"/>
</dbReference>
<dbReference type="GO" id="GO:0030163">
    <property type="term" value="P:protein catabolic process"/>
    <property type="evidence" value="ECO:0007669"/>
    <property type="project" value="UniProtKB-UniRule"/>
</dbReference>
<dbReference type="Pfam" id="PF06480">
    <property type="entry name" value="FtsH_ext"/>
    <property type="match status" value="1"/>
</dbReference>
<dbReference type="Pfam" id="PF00004">
    <property type="entry name" value="AAA"/>
    <property type="match status" value="1"/>
</dbReference>
<dbReference type="Gene3D" id="1.20.58.760">
    <property type="entry name" value="Peptidase M41"/>
    <property type="match status" value="1"/>
</dbReference>
<dbReference type="GO" id="GO:0008270">
    <property type="term" value="F:zinc ion binding"/>
    <property type="evidence" value="ECO:0007669"/>
    <property type="project" value="UniProtKB-UniRule"/>
</dbReference>
<reference evidence="18 19" key="1">
    <citation type="submission" date="2019-11" db="EMBL/GenBank/DDBJ databases">
        <title>Comparative genomics of hydrocarbon-degrading Desulfosarcina strains.</title>
        <authorList>
            <person name="Watanabe M."/>
            <person name="Kojima H."/>
            <person name="Fukui M."/>
        </authorList>
    </citation>
    <scope>NUCLEOTIDE SEQUENCE [LARGE SCALE GENOMIC DNA]</scope>
    <source>
        <strain evidence="18 19">28bB2T</strain>
    </source>
</reference>